<dbReference type="AlphaFoldDB" id="A0A0A2A2W7"/>
<keyword evidence="1" id="KW-1133">Transmembrane helix</keyword>
<keyword evidence="1" id="KW-0472">Membrane</keyword>
<organism evidence="2 3">
    <name type="scientific">Prochlorococcus marinus str. MIT 9302</name>
    <dbReference type="NCBI Taxonomy" id="74545"/>
    <lineage>
        <taxon>Bacteria</taxon>
        <taxon>Bacillati</taxon>
        <taxon>Cyanobacteriota</taxon>
        <taxon>Cyanophyceae</taxon>
        <taxon>Synechococcales</taxon>
        <taxon>Prochlorococcaceae</taxon>
        <taxon>Prochlorococcus</taxon>
    </lineage>
</organism>
<dbReference type="Proteomes" id="UP000030445">
    <property type="component" value="Unassembled WGS sequence"/>
</dbReference>
<comment type="caution">
    <text evidence="2">The sequence shown here is derived from an EMBL/GenBank/DDBJ whole genome shotgun (WGS) entry which is preliminary data.</text>
</comment>
<evidence type="ECO:0000313" key="3">
    <source>
        <dbReference type="Proteomes" id="UP000030445"/>
    </source>
</evidence>
<feature type="transmembrane region" description="Helical" evidence="1">
    <location>
        <begin position="12"/>
        <end position="29"/>
    </location>
</feature>
<sequence length="38" mass="4516">MFIFKAGLSQTSLYILILFSYFSSPFEIFSKNYSKFHL</sequence>
<gene>
    <name evidence="2" type="ORF">EU96_1976</name>
</gene>
<name>A0A0A2A2W7_PROMR</name>
<dbReference type="EMBL" id="JNAM01000014">
    <property type="protein sequence ID" value="KGF96232.1"/>
    <property type="molecule type" value="Genomic_DNA"/>
</dbReference>
<keyword evidence="1" id="KW-0812">Transmembrane</keyword>
<proteinExistence type="predicted"/>
<protein>
    <submittedName>
        <fullName evidence="2">Uncharacterized protein</fullName>
    </submittedName>
</protein>
<dbReference type="STRING" id="74545.EU96_1976"/>
<accession>A0A0A2A2W7</accession>
<evidence type="ECO:0000313" key="2">
    <source>
        <dbReference type="EMBL" id="KGF96232.1"/>
    </source>
</evidence>
<reference evidence="3" key="1">
    <citation type="journal article" date="2014" name="Sci. Data">
        <title>Genomes of diverse isolates of the marine cyanobacterium Prochlorococcus.</title>
        <authorList>
            <person name="Biller S."/>
            <person name="Berube P."/>
            <person name="Thompson J."/>
            <person name="Kelly L."/>
            <person name="Roggensack S."/>
            <person name="Awad L."/>
            <person name="Roache-Johnson K."/>
            <person name="Ding H."/>
            <person name="Giovannoni S.J."/>
            <person name="Moore L.R."/>
            <person name="Chisholm S.W."/>
        </authorList>
    </citation>
    <scope>NUCLEOTIDE SEQUENCE [LARGE SCALE GENOMIC DNA]</scope>
    <source>
        <strain evidence="3">MIT 9302</strain>
    </source>
</reference>
<evidence type="ECO:0000256" key="1">
    <source>
        <dbReference type="SAM" id="Phobius"/>
    </source>
</evidence>